<dbReference type="PANTHER" id="PTHR46268">
    <property type="entry name" value="STRESS RESPONSE PROTEIN NHAX"/>
    <property type="match status" value="1"/>
</dbReference>
<dbReference type="OrthoDB" id="9792500at2"/>
<dbReference type="KEGG" id="niy:FQ775_03575"/>
<dbReference type="EMBL" id="CP042301">
    <property type="protein sequence ID" value="QDY99525.1"/>
    <property type="molecule type" value="Genomic_DNA"/>
</dbReference>
<dbReference type="PANTHER" id="PTHR46268:SF6">
    <property type="entry name" value="UNIVERSAL STRESS PROTEIN UP12"/>
    <property type="match status" value="1"/>
</dbReference>
<sequence length="136" mass="14594">MYDTILVPIDLADRAKADKMIDVARRLSNRNARIVLAHVVEDIPTFVAAELPGGIMERSREEATTALREIAEKTELAAEIDVRTGQAASGILAIAKERGADAIVIASHSPGLQDYLIGSTAGRVVRHAACSVHVLR</sequence>
<name>A0A5B8KVB0_9HYPH</name>
<dbReference type="InterPro" id="IPR014729">
    <property type="entry name" value="Rossmann-like_a/b/a_fold"/>
</dbReference>
<evidence type="ECO:0000313" key="3">
    <source>
        <dbReference type="EMBL" id="QDY99525.1"/>
    </source>
</evidence>
<accession>A0A5B8KVB0</accession>
<dbReference type="SUPFAM" id="SSF52402">
    <property type="entry name" value="Adenine nucleotide alpha hydrolases-like"/>
    <property type="match status" value="1"/>
</dbReference>
<dbReference type="InterPro" id="IPR006016">
    <property type="entry name" value="UspA"/>
</dbReference>
<dbReference type="Pfam" id="PF00582">
    <property type="entry name" value="Usp"/>
    <property type="match status" value="1"/>
</dbReference>
<gene>
    <name evidence="3" type="ORF">FQ775_03575</name>
</gene>
<dbReference type="RefSeq" id="WP_146298181.1">
    <property type="nucleotide sequence ID" value="NZ_CP042301.2"/>
</dbReference>
<feature type="domain" description="UspA" evidence="2">
    <location>
        <begin position="1"/>
        <end position="136"/>
    </location>
</feature>
<reference evidence="3" key="1">
    <citation type="submission" date="2020-04" db="EMBL/GenBank/DDBJ databases">
        <title>Nitratireductor sp. nov. isolated from mangrove soil.</title>
        <authorList>
            <person name="Ye Y."/>
        </authorList>
    </citation>
    <scope>NUCLEOTIDE SEQUENCE</scope>
    <source>
        <strain evidence="3">SY7</strain>
    </source>
</reference>
<dbReference type="PRINTS" id="PR01438">
    <property type="entry name" value="UNVRSLSTRESS"/>
</dbReference>
<evidence type="ECO:0000256" key="1">
    <source>
        <dbReference type="ARBA" id="ARBA00008791"/>
    </source>
</evidence>
<keyword evidence="4" id="KW-1185">Reference proteome</keyword>
<protein>
    <submittedName>
        <fullName evidence="3">Universal stress protein</fullName>
    </submittedName>
</protein>
<evidence type="ECO:0000259" key="2">
    <source>
        <dbReference type="Pfam" id="PF00582"/>
    </source>
</evidence>
<evidence type="ECO:0000313" key="4">
    <source>
        <dbReference type="Proteomes" id="UP000321389"/>
    </source>
</evidence>
<dbReference type="Proteomes" id="UP000321389">
    <property type="component" value="Chromosome"/>
</dbReference>
<organism evidence="3 4">
    <name type="scientific">Nitratireductor mangrovi</name>
    <dbReference type="NCBI Taxonomy" id="2599600"/>
    <lineage>
        <taxon>Bacteria</taxon>
        <taxon>Pseudomonadati</taxon>
        <taxon>Pseudomonadota</taxon>
        <taxon>Alphaproteobacteria</taxon>
        <taxon>Hyphomicrobiales</taxon>
        <taxon>Phyllobacteriaceae</taxon>
        <taxon>Nitratireductor</taxon>
    </lineage>
</organism>
<dbReference type="AlphaFoldDB" id="A0A5B8KVB0"/>
<dbReference type="CDD" id="cd00293">
    <property type="entry name" value="USP-like"/>
    <property type="match status" value="1"/>
</dbReference>
<dbReference type="Gene3D" id="3.40.50.620">
    <property type="entry name" value="HUPs"/>
    <property type="match status" value="1"/>
</dbReference>
<comment type="similarity">
    <text evidence="1">Belongs to the universal stress protein A family.</text>
</comment>
<dbReference type="InterPro" id="IPR006015">
    <property type="entry name" value="Universal_stress_UspA"/>
</dbReference>
<proteinExistence type="inferred from homology"/>